<protein>
    <submittedName>
        <fullName evidence="1">Uncharacterized protein</fullName>
    </submittedName>
</protein>
<organism evidence="1 2">
    <name type="scientific">Paraburkholderia bannensis</name>
    <dbReference type="NCBI Taxonomy" id="765414"/>
    <lineage>
        <taxon>Bacteria</taxon>
        <taxon>Pseudomonadati</taxon>
        <taxon>Pseudomonadota</taxon>
        <taxon>Betaproteobacteria</taxon>
        <taxon>Burkholderiales</taxon>
        <taxon>Burkholderiaceae</taxon>
        <taxon>Paraburkholderia</taxon>
    </lineage>
</organism>
<dbReference type="Proteomes" id="UP000571554">
    <property type="component" value="Unassembled WGS sequence"/>
</dbReference>
<reference evidence="1 2" key="1">
    <citation type="submission" date="2020-08" db="EMBL/GenBank/DDBJ databases">
        <title>Above-ground endophytic microbial communities from plants in different locations in the United States.</title>
        <authorList>
            <person name="Frank C."/>
        </authorList>
    </citation>
    <scope>NUCLEOTIDE SEQUENCE [LARGE SCALE GENOMIC DNA]</scope>
    <source>
        <strain evidence="1 2">WP4_2_2</strain>
    </source>
</reference>
<name>A0A7W9WX07_9BURK</name>
<evidence type="ECO:0000313" key="1">
    <source>
        <dbReference type="EMBL" id="MBB6107201.1"/>
    </source>
</evidence>
<comment type="caution">
    <text evidence="1">The sequence shown here is derived from an EMBL/GenBank/DDBJ whole genome shotgun (WGS) entry which is preliminary data.</text>
</comment>
<proteinExistence type="predicted"/>
<dbReference type="EMBL" id="JACHBW010000049">
    <property type="protein sequence ID" value="MBB6107201.1"/>
    <property type="molecule type" value="Genomic_DNA"/>
</dbReference>
<keyword evidence="2" id="KW-1185">Reference proteome</keyword>
<accession>A0A7W9WX07</accession>
<dbReference type="RefSeq" id="WP_183733686.1">
    <property type="nucleotide sequence ID" value="NZ_JACHBW010000049.1"/>
</dbReference>
<dbReference type="AlphaFoldDB" id="A0A7W9WX07"/>
<gene>
    <name evidence="1" type="ORF">F4827_007083</name>
</gene>
<dbReference type="InterPro" id="IPR021327">
    <property type="entry name" value="DUF2934"/>
</dbReference>
<evidence type="ECO:0000313" key="2">
    <source>
        <dbReference type="Proteomes" id="UP000571554"/>
    </source>
</evidence>
<dbReference type="Pfam" id="PF11154">
    <property type="entry name" value="DUF2934"/>
    <property type="match status" value="1"/>
</dbReference>
<sequence length="157" mass="17621">MAERLVDVLDSRGAVIHTYPVLLGQSADESNDLGYETKALEAAAHGRLVPDAQLASLSARIHISRGGQMAPYGDSVASSSETLSALEQAVRERAYFLWEQDARLSGNAEEYWHRALEQHLRERAYVLWEQEGRPAGRADEFWHRIRNFEAPITFIVG</sequence>